<dbReference type="GO" id="GO:0031080">
    <property type="term" value="C:nuclear pore outer ring"/>
    <property type="evidence" value="ECO:0007669"/>
    <property type="project" value="TreeGrafter"/>
</dbReference>
<dbReference type="GO" id="GO:0006606">
    <property type="term" value="P:protein import into nucleus"/>
    <property type="evidence" value="ECO:0007669"/>
    <property type="project" value="TreeGrafter"/>
</dbReference>
<comment type="function">
    <text evidence="7">Functions as a component of the nuclear pore complex (NPC).</text>
</comment>
<dbReference type="InterPro" id="IPR007252">
    <property type="entry name" value="Nup84/Nup107"/>
</dbReference>
<proteinExistence type="inferred from homology"/>
<gene>
    <name evidence="8" type="ORF">BDA99DRAFT_563290</name>
</gene>
<organism evidence="8 9">
    <name type="scientific">Phascolomyces articulosus</name>
    <dbReference type="NCBI Taxonomy" id="60185"/>
    <lineage>
        <taxon>Eukaryota</taxon>
        <taxon>Fungi</taxon>
        <taxon>Fungi incertae sedis</taxon>
        <taxon>Mucoromycota</taxon>
        <taxon>Mucoromycotina</taxon>
        <taxon>Mucoromycetes</taxon>
        <taxon>Mucorales</taxon>
        <taxon>Lichtheimiaceae</taxon>
        <taxon>Phascolomyces</taxon>
    </lineage>
</organism>
<dbReference type="GO" id="GO:0017056">
    <property type="term" value="F:structural constituent of nuclear pore"/>
    <property type="evidence" value="ECO:0007669"/>
    <property type="project" value="UniProtKB-UniRule"/>
</dbReference>
<evidence type="ECO:0000256" key="6">
    <source>
        <dbReference type="ARBA" id="ARBA00023242"/>
    </source>
</evidence>
<keyword evidence="9" id="KW-1185">Reference proteome</keyword>
<keyword evidence="4 7" id="KW-0811">Translocation</keyword>
<keyword evidence="7" id="KW-0472">Membrane</keyword>
<dbReference type="GO" id="GO:0000973">
    <property type="term" value="P:post-transcriptional tethering of RNA polymerase II gene DNA at nuclear periphery"/>
    <property type="evidence" value="ECO:0007669"/>
    <property type="project" value="TreeGrafter"/>
</dbReference>
<dbReference type="Gene3D" id="1.10.3450.20">
    <property type="match status" value="1"/>
</dbReference>
<evidence type="ECO:0000256" key="3">
    <source>
        <dbReference type="ARBA" id="ARBA00022927"/>
    </source>
</evidence>
<comment type="subcellular location">
    <subcellularLocation>
        <location evidence="7">Nucleus</location>
        <location evidence="7">Nuclear pore complex</location>
    </subcellularLocation>
    <subcellularLocation>
        <location evidence="7">Nucleus membrane</location>
    </subcellularLocation>
</comment>
<evidence type="ECO:0000313" key="8">
    <source>
        <dbReference type="EMBL" id="KAI9252989.1"/>
    </source>
</evidence>
<dbReference type="GO" id="GO:0031965">
    <property type="term" value="C:nuclear membrane"/>
    <property type="evidence" value="ECO:0007669"/>
    <property type="project" value="UniProtKB-SubCell"/>
</dbReference>
<dbReference type="PANTHER" id="PTHR13003:SF2">
    <property type="entry name" value="NUCLEAR PORE COMPLEX PROTEIN NUP107"/>
    <property type="match status" value="1"/>
</dbReference>
<evidence type="ECO:0000256" key="1">
    <source>
        <dbReference type="ARBA" id="ARBA00022448"/>
    </source>
</evidence>
<dbReference type="Proteomes" id="UP001209540">
    <property type="component" value="Unassembled WGS sequence"/>
</dbReference>
<reference evidence="8" key="2">
    <citation type="submission" date="2023-02" db="EMBL/GenBank/DDBJ databases">
        <authorList>
            <consortium name="DOE Joint Genome Institute"/>
            <person name="Mondo S.J."/>
            <person name="Chang Y."/>
            <person name="Wang Y."/>
            <person name="Ahrendt S."/>
            <person name="Andreopoulos W."/>
            <person name="Barry K."/>
            <person name="Beard J."/>
            <person name="Benny G.L."/>
            <person name="Blankenship S."/>
            <person name="Bonito G."/>
            <person name="Cuomo C."/>
            <person name="Desiro A."/>
            <person name="Gervers K.A."/>
            <person name="Hundley H."/>
            <person name="Kuo A."/>
            <person name="LaButti K."/>
            <person name="Lang B.F."/>
            <person name="Lipzen A."/>
            <person name="O'Donnell K."/>
            <person name="Pangilinan J."/>
            <person name="Reynolds N."/>
            <person name="Sandor L."/>
            <person name="Smith M.W."/>
            <person name="Tsang A."/>
            <person name="Grigoriev I.V."/>
            <person name="Stajich J.E."/>
            <person name="Spatafora J.W."/>
        </authorList>
    </citation>
    <scope>NUCLEOTIDE SEQUENCE</scope>
    <source>
        <strain evidence="8">RSA 2281</strain>
    </source>
</reference>
<name>A0AAD5JT23_9FUNG</name>
<dbReference type="PANTHER" id="PTHR13003">
    <property type="entry name" value="NUP107-RELATED"/>
    <property type="match status" value="1"/>
</dbReference>
<keyword evidence="6 7" id="KW-0539">Nucleus</keyword>
<keyword evidence="2" id="KW-0509">mRNA transport</keyword>
<dbReference type="GO" id="GO:0006406">
    <property type="term" value="P:mRNA export from nucleus"/>
    <property type="evidence" value="ECO:0007669"/>
    <property type="project" value="TreeGrafter"/>
</dbReference>
<accession>A0AAD5JT23</accession>
<evidence type="ECO:0000256" key="4">
    <source>
        <dbReference type="ARBA" id="ARBA00023010"/>
    </source>
</evidence>
<sequence>MNTEQILSACDFDLDLAFVNILDSHQKHVGASRLLNDLASLVRCRSNYIERIKNRSKTYEREFLSQEKHIWDLLEIVSRIQPSDPPAVQCSQIKAFIEGLPRSNKFSILKNSENIDSLNESIFENIRCGNTEKAIEISQNEDEPWRTMLLMRYIDDINRVKNGDRVDWLPDQRTAWRNTYELIYSRDNMSRYESALHGIIMGDTKHVLPVCQSWEDVVWTYYNARVLASIDKQIYGLEGRSSFLLNDEFVKLARTKDDSISNANVLFFHDVALAILTGNIHQFIAKLDINERFDTQTSELTLRFLSGLIIYYHVYMNEPLTNQSNAILRRYAELNGKQNVLRPKILAYYASHLPKTLQVDLVSNFLSNFNWDEDEQSILFDMGRQFKLDMVSIARRTATKEIESFMKEENSTQRRIPRAIHFDDDDISERAKRCLRSFKWLLMDEALYFEAVCFANQLIRHALATKHNQLAEAVLSTLPVSITNVCVLQLRRKTALSDELNELDNYRRILLGEDEKYA</sequence>
<dbReference type="Gene3D" id="1.20.190.50">
    <property type="match status" value="1"/>
</dbReference>
<dbReference type="AlphaFoldDB" id="A0AAD5JT23"/>
<keyword evidence="5 7" id="KW-0906">Nuclear pore complex</keyword>
<comment type="subunit">
    <text evidence="7">Part of the nuclear pore complex (NPC).</text>
</comment>
<keyword evidence="3" id="KW-0653">Protein transport</keyword>
<dbReference type="EMBL" id="JAIXMP010000027">
    <property type="protein sequence ID" value="KAI9252989.1"/>
    <property type="molecule type" value="Genomic_DNA"/>
</dbReference>
<evidence type="ECO:0000256" key="2">
    <source>
        <dbReference type="ARBA" id="ARBA00022816"/>
    </source>
</evidence>
<evidence type="ECO:0000313" key="9">
    <source>
        <dbReference type="Proteomes" id="UP001209540"/>
    </source>
</evidence>
<comment type="caution">
    <text evidence="8">The sequence shown here is derived from an EMBL/GenBank/DDBJ whole genome shotgun (WGS) entry which is preliminary data.</text>
</comment>
<keyword evidence="1 7" id="KW-0813">Transport</keyword>
<dbReference type="Pfam" id="PF04121">
    <property type="entry name" value="Nup84_Nup100"/>
    <property type="match status" value="1"/>
</dbReference>
<evidence type="ECO:0000256" key="5">
    <source>
        <dbReference type="ARBA" id="ARBA00023132"/>
    </source>
</evidence>
<protein>
    <recommendedName>
        <fullName evidence="7">Nuclear pore complex protein</fullName>
    </recommendedName>
</protein>
<evidence type="ECO:0000256" key="7">
    <source>
        <dbReference type="RuleBase" id="RU365072"/>
    </source>
</evidence>
<comment type="similarity">
    <text evidence="7">Belongs to the nucleoporin Nup84/Nup107 family.</text>
</comment>
<reference evidence="8" key="1">
    <citation type="journal article" date="2022" name="IScience">
        <title>Evolution of zygomycete secretomes and the origins of terrestrial fungal ecologies.</title>
        <authorList>
            <person name="Chang Y."/>
            <person name="Wang Y."/>
            <person name="Mondo S."/>
            <person name="Ahrendt S."/>
            <person name="Andreopoulos W."/>
            <person name="Barry K."/>
            <person name="Beard J."/>
            <person name="Benny G.L."/>
            <person name="Blankenship S."/>
            <person name="Bonito G."/>
            <person name="Cuomo C."/>
            <person name="Desiro A."/>
            <person name="Gervers K.A."/>
            <person name="Hundley H."/>
            <person name="Kuo A."/>
            <person name="LaButti K."/>
            <person name="Lang B.F."/>
            <person name="Lipzen A."/>
            <person name="O'Donnell K."/>
            <person name="Pangilinan J."/>
            <person name="Reynolds N."/>
            <person name="Sandor L."/>
            <person name="Smith M.E."/>
            <person name="Tsang A."/>
            <person name="Grigoriev I.V."/>
            <person name="Stajich J.E."/>
            <person name="Spatafora J.W."/>
        </authorList>
    </citation>
    <scope>NUCLEOTIDE SEQUENCE</scope>
    <source>
        <strain evidence="8">RSA 2281</strain>
    </source>
</reference>